<dbReference type="KEGG" id="lpil:LIP_3116"/>
<dbReference type="GO" id="GO:0051287">
    <property type="term" value="F:NAD binding"/>
    <property type="evidence" value="ECO:0007669"/>
    <property type="project" value="InterPro"/>
</dbReference>
<dbReference type="OrthoDB" id="9801496at2"/>
<dbReference type="GO" id="GO:0048038">
    <property type="term" value="F:quinone binding"/>
    <property type="evidence" value="ECO:0007669"/>
    <property type="project" value="UniProtKB-KW"/>
</dbReference>
<dbReference type="GO" id="GO:0005886">
    <property type="term" value="C:plasma membrane"/>
    <property type="evidence" value="ECO:0007669"/>
    <property type="project" value="UniProtKB-SubCell"/>
</dbReference>
<evidence type="ECO:0000259" key="4">
    <source>
        <dbReference type="Pfam" id="PF00346"/>
    </source>
</evidence>
<dbReference type="GO" id="GO:0050136">
    <property type="term" value="F:NADH dehydrogenase (quinone) (non-electrogenic) activity"/>
    <property type="evidence" value="ECO:0007669"/>
    <property type="project" value="UniProtKB-UniRule"/>
</dbReference>
<dbReference type="HAMAP" id="MF_01358">
    <property type="entry name" value="NDH1_NuoD"/>
    <property type="match status" value="1"/>
</dbReference>
<comment type="subcellular location">
    <subcellularLocation>
        <location evidence="2">Cell membrane</location>
        <topology evidence="2">Peripheral membrane protein</topology>
        <orientation evidence="2">Cytoplasmic side</orientation>
    </subcellularLocation>
</comment>
<organism evidence="5 6">
    <name type="scientific">Limnochorda pilosa</name>
    <dbReference type="NCBI Taxonomy" id="1555112"/>
    <lineage>
        <taxon>Bacteria</taxon>
        <taxon>Bacillati</taxon>
        <taxon>Bacillota</taxon>
        <taxon>Limnochordia</taxon>
        <taxon>Limnochordales</taxon>
        <taxon>Limnochordaceae</taxon>
        <taxon>Limnochorda</taxon>
    </lineage>
</organism>
<keyword evidence="6" id="KW-1185">Reference proteome</keyword>
<keyword evidence="2" id="KW-0813">Transport</keyword>
<dbReference type="Proteomes" id="UP000065807">
    <property type="component" value="Chromosome"/>
</dbReference>
<name>A0A0K2SQ33_LIMPI</name>
<sequence>MSVREPKERERNGAVPVPSEAARSRPGDVGRREVDLPDEDAAADRMTLSIGPHHPSTHGVLRVVVELEGETVVRATPEVGFLHTGIEKNAENLLWQQAITVIDRMDYLSPLSNNLGYVLAVEKLLGLEAPERARVLRVIMVELQRIASHLVWLGTNALDLGAQSVYFYSFDMREGILDLFEEASGARMNPSYIRIGGVMRDVPPTWEEMLRAYLKGFPPRMRQLRDLLDRNPIWLDRTRGIGVLTAQQAIALGLTGPMLRASGVNYDVRRAFPYCGYERYAFQVPLGSRGDAYDRYQVRMQEMEESLGIVQQALDELEPGPVMVEDRKIALPPKEEVRVSMEALIHHFKLVAHGFDVPPGAVYQALESPRGEIGFYVVSDGGNRPWRVRVRPPSFYNVQAIPAMAEGHLVADLVSILATTDPVFGEVDR</sequence>
<keyword evidence="1 2" id="KW-0874">Quinone</keyword>
<evidence type="ECO:0000256" key="2">
    <source>
        <dbReference type="HAMAP-Rule" id="MF_01358"/>
    </source>
</evidence>
<dbReference type="NCBIfam" id="NF004739">
    <property type="entry name" value="PRK06075.1"/>
    <property type="match status" value="1"/>
</dbReference>
<evidence type="ECO:0000256" key="1">
    <source>
        <dbReference type="ARBA" id="ARBA00022719"/>
    </source>
</evidence>
<comment type="subunit">
    <text evidence="2">NDH-1 is composed of 14 different subunits. Subunits NuoB, C, D, E, F, and G constitute the peripheral sector of the complex.</text>
</comment>
<reference evidence="6" key="2">
    <citation type="journal article" date="2016" name="Int. J. Syst. Evol. Microbiol.">
        <title>Complete genome sequence and cell structure of Limnochorda pilosa, a Gram-negative spore-former within the phylum Firmicutes.</title>
        <authorList>
            <person name="Watanabe M."/>
            <person name="Kojima H."/>
            <person name="Fukui M."/>
        </authorList>
    </citation>
    <scope>NUCLEOTIDE SEQUENCE [LARGE SCALE GENOMIC DNA]</scope>
    <source>
        <strain evidence="6">HC45</strain>
    </source>
</reference>
<feature type="domain" description="NADH-quinone oxidoreductase subunit D" evidence="4">
    <location>
        <begin position="159"/>
        <end position="429"/>
    </location>
</feature>
<dbReference type="PANTHER" id="PTHR11993:SF10">
    <property type="entry name" value="NADH DEHYDROGENASE [UBIQUINONE] IRON-SULFUR PROTEIN 2, MITOCHONDRIAL"/>
    <property type="match status" value="1"/>
</dbReference>
<reference evidence="6" key="1">
    <citation type="submission" date="2015-07" db="EMBL/GenBank/DDBJ databases">
        <title>Complete genome sequence and phylogenetic analysis of Limnochorda pilosa.</title>
        <authorList>
            <person name="Watanabe M."/>
            <person name="Kojima H."/>
            <person name="Fukui M."/>
        </authorList>
    </citation>
    <scope>NUCLEOTIDE SEQUENCE [LARGE SCALE GENOMIC DNA]</scope>
    <source>
        <strain evidence="6">HC45</strain>
    </source>
</reference>
<dbReference type="NCBIfam" id="TIGR01962">
    <property type="entry name" value="NuoD"/>
    <property type="match status" value="1"/>
</dbReference>
<dbReference type="EMBL" id="AP014924">
    <property type="protein sequence ID" value="BAS28944.1"/>
    <property type="molecule type" value="Genomic_DNA"/>
</dbReference>
<accession>A0A0K2SQ33</accession>
<dbReference type="InterPro" id="IPR001135">
    <property type="entry name" value="NADH_Q_OxRdtase_suD"/>
</dbReference>
<dbReference type="AlphaFoldDB" id="A0A0K2SQ33"/>
<evidence type="ECO:0000313" key="5">
    <source>
        <dbReference type="EMBL" id="BAS28944.1"/>
    </source>
</evidence>
<comment type="catalytic activity">
    <reaction evidence="2">
        <text>a quinone + NADH + 5 H(+)(in) = a quinol + NAD(+) + 4 H(+)(out)</text>
        <dbReference type="Rhea" id="RHEA:57888"/>
        <dbReference type="ChEBI" id="CHEBI:15378"/>
        <dbReference type="ChEBI" id="CHEBI:24646"/>
        <dbReference type="ChEBI" id="CHEBI:57540"/>
        <dbReference type="ChEBI" id="CHEBI:57945"/>
        <dbReference type="ChEBI" id="CHEBI:132124"/>
    </reaction>
</comment>
<dbReference type="SUPFAM" id="SSF56762">
    <property type="entry name" value="HydB/Nqo4-like"/>
    <property type="match status" value="1"/>
</dbReference>
<dbReference type="InterPro" id="IPR029014">
    <property type="entry name" value="NiFe-Hase_large"/>
</dbReference>
<dbReference type="STRING" id="1555112.LIP_3116"/>
<dbReference type="PATRIC" id="fig|1555112.3.peg.3162"/>
<feature type="compositionally biased region" description="Basic and acidic residues" evidence="3">
    <location>
        <begin position="1"/>
        <end position="12"/>
    </location>
</feature>
<dbReference type="InterPro" id="IPR022885">
    <property type="entry name" value="NDH1_su_D/H"/>
</dbReference>
<dbReference type="Gene3D" id="1.10.645.10">
    <property type="entry name" value="Cytochrome-c3 Hydrogenase, chain B"/>
    <property type="match status" value="1"/>
</dbReference>
<evidence type="ECO:0000256" key="3">
    <source>
        <dbReference type="SAM" id="MobiDB-lite"/>
    </source>
</evidence>
<keyword evidence="2" id="KW-1003">Cell membrane</keyword>
<keyword evidence="2" id="KW-0520">NAD</keyword>
<feature type="region of interest" description="Disordered" evidence="3">
    <location>
        <begin position="1"/>
        <end position="34"/>
    </location>
</feature>
<comment type="similarity">
    <text evidence="2">Belongs to the complex I 49 kDa subunit family.</text>
</comment>
<evidence type="ECO:0000313" key="6">
    <source>
        <dbReference type="Proteomes" id="UP000065807"/>
    </source>
</evidence>
<proteinExistence type="inferred from homology"/>
<keyword evidence="2" id="KW-0472">Membrane</keyword>
<feature type="compositionally biased region" description="Basic and acidic residues" evidence="3">
    <location>
        <begin position="22"/>
        <end position="34"/>
    </location>
</feature>
<dbReference type="EC" id="7.1.1.-" evidence="2"/>
<gene>
    <name evidence="2" type="primary">nuoD</name>
    <name evidence="5" type="ORF">LIP_3116</name>
</gene>
<comment type="function">
    <text evidence="2">NDH-1 shuttles electrons from NADH, via FMN and iron-sulfur (Fe-S) centers, to quinones in the respiratory chain. The immediate electron acceptor for the enzyme in this species is believed to be a menaquinone. Couples the redox reaction to proton translocation (for every two electrons transferred, four hydrogen ions are translocated across the cytoplasmic membrane), and thus conserves the redox energy in a proton gradient.</text>
</comment>
<dbReference type="PANTHER" id="PTHR11993">
    <property type="entry name" value="NADH-UBIQUINONE OXIDOREDUCTASE 49 KDA SUBUNIT"/>
    <property type="match status" value="1"/>
</dbReference>
<protein>
    <recommendedName>
        <fullName evidence="2">NADH-quinone oxidoreductase subunit D</fullName>
        <ecNumber evidence="2">7.1.1.-</ecNumber>
    </recommendedName>
    <alternativeName>
        <fullName evidence="2">NADH dehydrogenase I subunit D</fullName>
    </alternativeName>
    <alternativeName>
        <fullName evidence="2">NDH-1 subunit D</fullName>
    </alternativeName>
</protein>
<dbReference type="Pfam" id="PF00346">
    <property type="entry name" value="Complex1_49kDa"/>
    <property type="match status" value="1"/>
</dbReference>
<keyword evidence="2" id="KW-1278">Translocase</keyword>